<protein>
    <submittedName>
        <fullName evidence="2">CHAP domain containing protein</fullName>
    </submittedName>
</protein>
<dbReference type="InterPro" id="IPR007921">
    <property type="entry name" value="CHAP_dom"/>
</dbReference>
<sequence length="543" mass="57376">MSRLAPRLVRALIALVAALIPITGLAFVASPASATSTTLCTGYASCTEQGMSAHGYRKVDDQMFWRMYSGHNCTNYVAYRMVDSGMPNVRPWSGGGNATFWGTENPKITDGVPAVGAVAWWKANVRPAGSAGHVAYVEQVISPDEIIVSQDSWGGDFSWARITRAGGSWPSGFVHFNDVALTNTVKPTVSGTAKVGEVLTATTGSWTPSGATFTYQWRAGNEIIDGATESTYTLRRAQEGLRVAVRVTASKAGFPSDDASSVRTEFVLPGVITNTTVPEISGTPVVDGTLTASAGTWSPAPSAVTYQWYADGDPIDGATAVTFSPTPDLVDKVVRVKVTAARAGYVDRSKRAPATTAVVPGTFTQTVAPALVGEPRLGQTLSVDPGTFTPSDEATVAVRWVRNGELLPDTGESTYQLTAADLGSRIRARVSISKPGYTTLDTRTLTSTRVLATSRLRAQASSPHPGRARFDITVAAPGIDDVTGVVRVRAEHGKLVGEVTLRHGVGHIVLTDLPAGRATYSLRYLGTDTITATVALTRNVRVS</sequence>
<dbReference type="Gene3D" id="2.60.40.2700">
    <property type="match status" value="3"/>
</dbReference>
<dbReference type="PROSITE" id="PS50911">
    <property type="entry name" value="CHAP"/>
    <property type="match status" value="1"/>
</dbReference>
<reference evidence="2" key="1">
    <citation type="submission" date="2015-08" db="EMBL/GenBank/DDBJ databases">
        <authorList>
            <person name="Babu N.S."/>
            <person name="Beckwith C.J."/>
            <person name="Beseler K.G."/>
            <person name="Brison A."/>
            <person name="Carone J.V."/>
            <person name="Caskin T.P."/>
            <person name="Diamond M."/>
            <person name="Durham M.E."/>
            <person name="Foxe J.M."/>
            <person name="Go M."/>
            <person name="Henderson B.A."/>
            <person name="Jones I.B."/>
            <person name="McGettigan J.A."/>
            <person name="Micheletti S.J."/>
            <person name="Nasrallah M.E."/>
            <person name="Ortiz D."/>
            <person name="Piller C.R."/>
            <person name="Privatt S.R."/>
            <person name="Schneider S.L."/>
            <person name="Sharp S."/>
            <person name="Smith T.C."/>
            <person name="Stanton J.D."/>
            <person name="Ullery H.E."/>
            <person name="Wilson R.J."/>
            <person name="Serrano M.G."/>
            <person name="Buck G."/>
            <person name="Lee V."/>
            <person name="Wang Y."/>
            <person name="Carvalho R."/>
            <person name="Voegtly L."/>
            <person name="Shi R."/>
            <person name="Duckworth R."/>
            <person name="Johnson A."/>
            <person name="Loviza R."/>
            <person name="Walstead R."/>
            <person name="Shah Z."/>
            <person name="Kiflezghi M."/>
            <person name="Wade K."/>
            <person name="Ball S.L."/>
            <person name="Bradley K.W."/>
            <person name="Asai D.J."/>
            <person name="Bowman C.A."/>
            <person name="Russell D.A."/>
            <person name="Pope W.H."/>
            <person name="Jacobs-Sera D."/>
            <person name="Hendrix R.W."/>
            <person name="Hatfull G.F."/>
        </authorList>
    </citation>
    <scope>NUCLEOTIDE SEQUENCE</scope>
</reference>
<feature type="domain" description="Peptidase C51" evidence="1">
    <location>
        <begin position="48"/>
        <end position="178"/>
    </location>
</feature>
<accession>A0A2P2CCX9</accession>
<dbReference type="InterPro" id="IPR038765">
    <property type="entry name" value="Papain-like_cys_pep_sf"/>
</dbReference>
<dbReference type="AlphaFoldDB" id="A0A2P2CCX9"/>
<organism evidence="2">
    <name type="scientific">metagenome</name>
    <dbReference type="NCBI Taxonomy" id="256318"/>
    <lineage>
        <taxon>unclassified sequences</taxon>
        <taxon>metagenomes</taxon>
    </lineage>
</organism>
<name>A0A2P2CCX9_9ZZZZ</name>
<dbReference type="Pfam" id="PF05257">
    <property type="entry name" value="CHAP"/>
    <property type="match status" value="1"/>
</dbReference>
<evidence type="ECO:0000259" key="1">
    <source>
        <dbReference type="PROSITE" id="PS50911"/>
    </source>
</evidence>
<proteinExistence type="predicted"/>
<dbReference type="SUPFAM" id="SSF54001">
    <property type="entry name" value="Cysteine proteinases"/>
    <property type="match status" value="1"/>
</dbReference>
<evidence type="ECO:0000313" key="2">
    <source>
        <dbReference type="EMBL" id="CUR59825.1"/>
    </source>
</evidence>
<dbReference type="EMBL" id="CZKA01000065">
    <property type="protein sequence ID" value="CUR59825.1"/>
    <property type="molecule type" value="Genomic_DNA"/>
</dbReference>
<dbReference type="Gene3D" id="3.90.1720.10">
    <property type="entry name" value="endopeptidase domain like (from Nostoc punctiforme)"/>
    <property type="match status" value="1"/>
</dbReference>
<gene>
    <name evidence="2" type="ORF">NOCA2680044</name>
</gene>